<sequence>MSSNSQPGTVATLNGIPLGQDNFIEALTRVLSRAPNMSTALINGALISQTLIRDVEAVLRKYLIEMLGSALVAGGIGALLPSLAVVLVNAVGFTSGGVAAGSIAAAFQSAVLGGATGGAFSSLQAFGATAMIAHPAVLAVGIILMAGGAGVVGYGLWRKRQRQREAELAASMVSSGQGPDGFNPDHKSEEAQVTLYSPPQPIAKILNFANRFTKRT</sequence>
<dbReference type="InterPro" id="IPR038213">
    <property type="entry name" value="IFI6/IFI27-like_sf"/>
</dbReference>
<dbReference type="Proteomes" id="UP000807306">
    <property type="component" value="Unassembled WGS sequence"/>
</dbReference>
<keyword evidence="1" id="KW-0812">Transmembrane</keyword>
<keyword evidence="3" id="KW-1185">Reference proteome</keyword>
<keyword evidence="1" id="KW-0472">Membrane</keyword>
<feature type="transmembrane region" description="Helical" evidence="1">
    <location>
        <begin position="132"/>
        <end position="157"/>
    </location>
</feature>
<evidence type="ECO:0000313" key="3">
    <source>
        <dbReference type="Proteomes" id="UP000807306"/>
    </source>
</evidence>
<comment type="caution">
    <text evidence="2">The sequence shown here is derived from an EMBL/GenBank/DDBJ whole genome shotgun (WGS) entry which is preliminary data.</text>
</comment>
<dbReference type="OrthoDB" id="3068660at2759"/>
<feature type="transmembrane region" description="Helical" evidence="1">
    <location>
        <begin position="70"/>
        <end position="91"/>
    </location>
</feature>
<dbReference type="EMBL" id="MU157830">
    <property type="protein sequence ID" value="KAF9532830.1"/>
    <property type="molecule type" value="Genomic_DNA"/>
</dbReference>
<dbReference type="AlphaFoldDB" id="A0A9P6EP71"/>
<feature type="transmembrane region" description="Helical" evidence="1">
    <location>
        <begin position="98"/>
        <end position="120"/>
    </location>
</feature>
<gene>
    <name evidence="2" type="ORF">CPB83DRAFT_806440</name>
</gene>
<keyword evidence="1" id="KW-1133">Transmembrane helix</keyword>
<organism evidence="2 3">
    <name type="scientific">Crepidotus variabilis</name>
    <dbReference type="NCBI Taxonomy" id="179855"/>
    <lineage>
        <taxon>Eukaryota</taxon>
        <taxon>Fungi</taxon>
        <taxon>Dikarya</taxon>
        <taxon>Basidiomycota</taxon>
        <taxon>Agaricomycotina</taxon>
        <taxon>Agaricomycetes</taxon>
        <taxon>Agaricomycetidae</taxon>
        <taxon>Agaricales</taxon>
        <taxon>Agaricineae</taxon>
        <taxon>Crepidotaceae</taxon>
        <taxon>Crepidotus</taxon>
    </lineage>
</organism>
<evidence type="ECO:0000313" key="2">
    <source>
        <dbReference type="EMBL" id="KAF9532830.1"/>
    </source>
</evidence>
<accession>A0A9P6EP71</accession>
<proteinExistence type="predicted"/>
<evidence type="ECO:0000256" key="1">
    <source>
        <dbReference type="SAM" id="Phobius"/>
    </source>
</evidence>
<dbReference type="Gene3D" id="6.10.110.10">
    <property type="match status" value="1"/>
</dbReference>
<name>A0A9P6EP71_9AGAR</name>
<protein>
    <submittedName>
        <fullName evidence="2">Uncharacterized protein</fullName>
    </submittedName>
</protein>
<reference evidence="2" key="1">
    <citation type="submission" date="2020-11" db="EMBL/GenBank/DDBJ databases">
        <authorList>
            <consortium name="DOE Joint Genome Institute"/>
            <person name="Ahrendt S."/>
            <person name="Riley R."/>
            <person name="Andreopoulos W."/>
            <person name="Labutti K."/>
            <person name="Pangilinan J."/>
            <person name="Ruiz-Duenas F.J."/>
            <person name="Barrasa J.M."/>
            <person name="Sanchez-Garcia M."/>
            <person name="Camarero S."/>
            <person name="Miyauchi S."/>
            <person name="Serrano A."/>
            <person name="Linde D."/>
            <person name="Babiker R."/>
            <person name="Drula E."/>
            <person name="Ayuso-Fernandez I."/>
            <person name="Pacheco R."/>
            <person name="Padilla G."/>
            <person name="Ferreira P."/>
            <person name="Barriuso J."/>
            <person name="Kellner H."/>
            <person name="Castanera R."/>
            <person name="Alfaro M."/>
            <person name="Ramirez L."/>
            <person name="Pisabarro A.G."/>
            <person name="Kuo A."/>
            <person name="Tritt A."/>
            <person name="Lipzen A."/>
            <person name="He G."/>
            <person name="Yan M."/>
            <person name="Ng V."/>
            <person name="Cullen D."/>
            <person name="Martin F."/>
            <person name="Rosso M.-N."/>
            <person name="Henrissat B."/>
            <person name="Hibbett D."/>
            <person name="Martinez A.T."/>
            <person name="Grigoriev I.V."/>
        </authorList>
    </citation>
    <scope>NUCLEOTIDE SEQUENCE</scope>
    <source>
        <strain evidence="2">CBS 506.95</strain>
    </source>
</reference>